<sequence length="118" mass="13451">MITIPSKHDLPVYSYILSHAKKSRDQNQDHYLAYVFTILVGFPFFAQPNSQPHTPSPRSTSNFGNYLLLCKITFAGDDCVLFLVNNFAIPRVLANNHSRRSPPHPEKHPEQDSGRFLL</sequence>
<keyword evidence="2" id="KW-1133">Transmembrane helix</keyword>
<keyword evidence="2" id="KW-0812">Transmembrane</keyword>
<evidence type="ECO:0000256" key="1">
    <source>
        <dbReference type="SAM" id="MobiDB-lite"/>
    </source>
</evidence>
<reference evidence="3" key="1">
    <citation type="submission" date="2022-11" db="EMBL/GenBank/DDBJ databases">
        <title>Genome Resource of Sclerotinia nivalis Strain SnTB1, a Plant Pathogen Isolated from American Ginseng.</title>
        <authorList>
            <person name="Fan S."/>
        </authorList>
    </citation>
    <scope>NUCLEOTIDE SEQUENCE</scope>
    <source>
        <strain evidence="3">SnTB1</strain>
    </source>
</reference>
<evidence type="ECO:0000313" key="3">
    <source>
        <dbReference type="EMBL" id="KAJ8059454.1"/>
    </source>
</evidence>
<feature type="transmembrane region" description="Helical" evidence="2">
    <location>
        <begin position="66"/>
        <end position="89"/>
    </location>
</feature>
<accession>A0A9X0ABN0</accession>
<feature type="region of interest" description="Disordered" evidence="1">
    <location>
        <begin position="95"/>
        <end position="118"/>
    </location>
</feature>
<dbReference type="EMBL" id="JAPEIS010000014">
    <property type="protein sequence ID" value="KAJ8059454.1"/>
    <property type="molecule type" value="Genomic_DNA"/>
</dbReference>
<gene>
    <name evidence="3" type="ORF">OCU04_011117</name>
</gene>
<dbReference type="AlphaFoldDB" id="A0A9X0ABN0"/>
<keyword evidence="4" id="KW-1185">Reference proteome</keyword>
<feature type="transmembrane region" description="Helical" evidence="2">
    <location>
        <begin position="31"/>
        <end position="46"/>
    </location>
</feature>
<organism evidence="3 4">
    <name type="scientific">Sclerotinia nivalis</name>
    <dbReference type="NCBI Taxonomy" id="352851"/>
    <lineage>
        <taxon>Eukaryota</taxon>
        <taxon>Fungi</taxon>
        <taxon>Dikarya</taxon>
        <taxon>Ascomycota</taxon>
        <taxon>Pezizomycotina</taxon>
        <taxon>Leotiomycetes</taxon>
        <taxon>Helotiales</taxon>
        <taxon>Sclerotiniaceae</taxon>
        <taxon>Sclerotinia</taxon>
    </lineage>
</organism>
<proteinExistence type="predicted"/>
<protein>
    <submittedName>
        <fullName evidence="3">Uncharacterized protein</fullName>
    </submittedName>
</protein>
<dbReference type="Proteomes" id="UP001152300">
    <property type="component" value="Unassembled WGS sequence"/>
</dbReference>
<evidence type="ECO:0000256" key="2">
    <source>
        <dbReference type="SAM" id="Phobius"/>
    </source>
</evidence>
<name>A0A9X0ABN0_9HELO</name>
<evidence type="ECO:0000313" key="4">
    <source>
        <dbReference type="Proteomes" id="UP001152300"/>
    </source>
</evidence>
<feature type="compositionally biased region" description="Basic and acidic residues" evidence="1">
    <location>
        <begin position="103"/>
        <end position="118"/>
    </location>
</feature>
<comment type="caution">
    <text evidence="3">The sequence shown here is derived from an EMBL/GenBank/DDBJ whole genome shotgun (WGS) entry which is preliminary data.</text>
</comment>
<keyword evidence="2" id="KW-0472">Membrane</keyword>